<dbReference type="Gene3D" id="1.20.272.40">
    <property type="match status" value="1"/>
</dbReference>
<dbReference type="InterPro" id="IPR014001">
    <property type="entry name" value="Helicase_ATP-bd"/>
</dbReference>
<dbReference type="SMART" id="SM00490">
    <property type="entry name" value="HELICc"/>
    <property type="match status" value="1"/>
</dbReference>
<evidence type="ECO:0000256" key="2">
    <source>
        <dbReference type="ARBA" id="ARBA00001946"/>
    </source>
</evidence>
<keyword evidence="15" id="KW-0539">Nucleus</keyword>
<dbReference type="EC" id="3.6.4.13" evidence="7"/>
<dbReference type="Pfam" id="PF23703">
    <property type="entry name" value="DExH18_N"/>
    <property type="match status" value="1"/>
</dbReference>
<evidence type="ECO:0000256" key="3">
    <source>
        <dbReference type="ARBA" id="ARBA00004123"/>
    </source>
</evidence>
<dbReference type="Gene3D" id="1.20.58.1080">
    <property type="match status" value="1"/>
</dbReference>
<dbReference type="GO" id="GO:0005634">
    <property type="term" value="C:nucleus"/>
    <property type="evidence" value="ECO:0007669"/>
    <property type="project" value="UniProtKB-SubCell"/>
</dbReference>
<dbReference type="STRING" id="56857.A0A200QS97"/>
<dbReference type="FunCoup" id="A0A200QS97">
    <property type="interactions" value="2904"/>
</dbReference>
<evidence type="ECO:0000313" key="24">
    <source>
        <dbReference type="Proteomes" id="UP000195402"/>
    </source>
</evidence>
<comment type="cofactor">
    <cofactor evidence="1">
        <name>Mn(2+)</name>
        <dbReference type="ChEBI" id="CHEBI:29035"/>
    </cofactor>
</comment>
<evidence type="ECO:0000256" key="17">
    <source>
        <dbReference type="ARBA" id="ARBA00047984"/>
    </source>
</evidence>
<evidence type="ECO:0000256" key="13">
    <source>
        <dbReference type="ARBA" id="ARBA00023128"/>
    </source>
</evidence>
<dbReference type="Pfam" id="PF00271">
    <property type="entry name" value="Helicase_C"/>
    <property type="match status" value="1"/>
</dbReference>
<dbReference type="Pfam" id="PF22527">
    <property type="entry name" value="DEXQc_Suv3"/>
    <property type="match status" value="1"/>
</dbReference>
<evidence type="ECO:0000259" key="22">
    <source>
        <dbReference type="PROSITE" id="PS51194"/>
    </source>
</evidence>
<dbReference type="PANTHER" id="PTHR12131">
    <property type="entry name" value="ATP-DEPENDENT RNA AND DNA HELICASE"/>
    <property type="match status" value="1"/>
</dbReference>
<dbReference type="InterPro" id="IPR050699">
    <property type="entry name" value="RNA-DNA_Helicase"/>
</dbReference>
<dbReference type="InterPro" id="IPR022192">
    <property type="entry name" value="SUV3_C"/>
</dbReference>
<dbReference type="Pfam" id="PF18147">
    <property type="entry name" value="Suv3_C_1"/>
    <property type="match status" value="1"/>
</dbReference>
<dbReference type="InterPro" id="IPR041082">
    <property type="entry name" value="Suv3_C_1"/>
</dbReference>
<dbReference type="AlphaFoldDB" id="A0A200QS97"/>
<keyword evidence="14" id="KW-0325">Glycoprotein</keyword>
<evidence type="ECO:0000256" key="16">
    <source>
        <dbReference type="ARBA" id="ARBA00023271"/>
    </source>
</evidence>
<comment type="subcellular location">
    <subcellularLocation>
        <location evidence="4">Mitochondrion matrix</location>
        <location evidence="4">Mitochondrion nucleoid</location>
    </subcellularLocation>
    <subcellularLocation>
        <location evidence="3">Nucleus</location>
    </subcellularLocation>
</comment>
<dbReference type="Pfam" id="PF12513">
    <property type="entry name" value="SUV3_C"/>
    <property type="match status" value="1"/>
</dbReference>
<dbReference type="EMBL" id="MVGT01001150">
    <property type="protein sequence ID" value="OVA13354.1"/>
    <property type="molecule type" value="Genomic_DNA"/>
</dbReference>
<evidence type="ECO:0000256" key="6">
    <source>
        <dbReference type="ARBA" id="ARBA00011661"/>
    </source>
</evidence>
<dbReference type="InterPro" id="IPR044774">
    <property type="entry name" value="Suv3_DEXQc"/>
</dbReference>
<keyword evidence="10 23" id="KW-0347">Helicase</keyword>
<evidence type="ECO:0000256" key="18">
    <source>
        <dbReference type="ARBA" id="ARBA00072220"/>
    </source>
</evidence>
<reference evidence="23 24" key="1">
    <citation type="journal article" date="2017" name="Mol. Plant">
        <title>The Genome of Medicinal Plant Macleaya cordata Provides New Insights into Benzylisoquinoline Alkaloids Metabolism.</title>
        <authorList>
            <person name="Liu X."/>
            <person name="Liu Y."/>
            <person name="Huang P."/>
            <person name="Ma Y."/>
            <person name="Qing Z."/>
            <person name="Tang Q."/>
            <person name="Cao H."/>
            <person name="Cheng P."/>
            <person name="Zheng Y."/>
            <person name="Yuan Z."/>
            <person name="Zhou Y."/>
            <person name="Liu J."/>
            <person name="Tang Z."/>
            <person name="Zhuo Y."/>
            <person name="Zhang Y."/>
            <person name="Yu L."/>
            <person name="Huang J."/>
            <person name="Yang P."/>
            <person name="Peng Q."/>
            <person name="Zhang J."/>
            <person name="Jiang W."/>
            <person name="Zhang Z."/>
            <person name="Lin K."/>
            <person name="Ro D.K."/>
            <person name="Chen X."/>
            <person name="Xiong X."/>
            <person name="Shang Y."/>
            <person name="Huang S."/>
            <person name="Zeng J."/>
        </authorList>
    </citation>
    <scope>NUCLEOTIDE SEQUENCE [LARGE SCALE GENOMIC DNA]</scope>
    <source>
        <strain evidence="24">cv. BLH2017</strain>
        <tissue evidence="23">Root</tissue>
    </source>
</reference>
<dbReference type="PROSITE" id="PS51192">
    <property type="entry name" value="HELICASE_ATP_BIND_1"/>
    <property type="match status" value="1"/>
</dbReference>
<evidence type="ECO:0000256" key="19">
    <source>
        <dbReference type="ARBA" id="ARBA00080791"/>
    </source>
</evidence>
<feature type="compositionally biased region" description="Basic and acidic residues" evidence="20">
    <location>
        <begin position="728"/>
        <end position="742"/>
    </location>
</feature>
<protein>
    <recommendedName>
        <fullName evidence="18">ATP-dependent RNA helicase SUV3L, mitochondrial</fullName>
        <ecNumber evidence="7">3.6.4.13</ecNumber>
    </recommendedName>
    <alternativeName>
        <fullName evidence="19">Protein SUPPRESSOR OF VAR 3-like</fullName>
    </alternativeName>
</protein>
<comment type="similarity">
    <text evidence="5">Belongs to the helicase family.</text>
</comment>
<proteinExistence type="inferred from homology"/>
<accession>A0A200QS97</accession>
<dbReference type="InterPro" id="IPR056377">
    <property type="entry name" value="DExH18_N"/>
</dbReference>
<keyword evidence="11" id="KW-0067">ATP-binding</keyword>
<dbReference type="OrthoDB" id="6692397at2759"/>
<dbReference type="FunFam" id="1.20.58.1080:FF:000002">
    <property type="entry name" value="DExH-box ATP-dependent RNA helicase DExH18 mitochondrial"/>
    <property type="match status" value="1"/>
</dbReference>
<evidence type="ECO:0000256" key="11">
    <source>
        <dbReference type="ARBA" id="ARBA00022840"/>
    </source>
</evidence>
<comment type="caution">
    <text evidence="23">The sequence shown here is derived from an EMBL/GenBank/DDBJ whole genome shotgun (WGS) entry which is preliminary data.</text>
</comment>
<gene>
    <name evidence="23" type="ORF">BVC80_285g84</name>
</gene>
<feature type="domain" description="Helicase ATP-binding" evidence="21">
    <location>
        <begin position="257"/>
        <end position="373"/>
    </location>
</feature>
<evidence type="ECO:0000256" key="8">
    <source>
        <dbReference type="ARBA" id="ARBA00022741"/>
    </source>
</evidence>
<evidence type="ECO:0000256" key="5">
    <source>
        <dbReference type="ARBA" id="ARBA00008708"/>
    </source>
</evidence>
<dbReference type="SUPFAM" id="SSF52540">
    <property type="entry name" value="P-loop containing nucleoside triphosphate hydrolases"/>
    <property type="match status" value="1"/>
</dbReference>
<dbReference type="GO" id="GO:0005524">
    <property type="term" value="F:ATP binding"/>
    <property type="evidence" value="ECO:0007669"/>
    <property type="project" value="UniProtKB-KW"/>
</dbReference>
<name>A0A200QS97_MACCD</name>
<feature type="region of interest" description="Disordered" evidence="20">
    <location>
        <begin position="726"/>
        <end position="759"/>
    </location>
</feature>
<comment type="cofactor">
    <cofactor evidence="2">
        <name>Mg(2+)</name>
        <dbReference type="ChEBI" id="CHEBI:18420"/>
    </cofactor>
</comment>
<evidence type="ECO:0000256" key="20">
    <source>
        <dbReference type="SAM" id="MobiDB-lite"/>
    </source>
</evidence>
<dbReference type="InterPro" id="IPR027417">
    <property type="entry name" value="P-loop_NTPase"/>
</dbReference>
<evidence type="ECO:0000256" key="7">
    <source>
        <dbReference type="ARBA" id="ARBA00012552"/>
    </source>
</evidence>
<dbReference type="GO" id="GO:0000965">
    <property type="term" value="P:mitochondrial RNA 3'-end processing"/>
    <property type="evidence" value="ECO:0007669"/>
    <property type="project" value="TreeGrafter"/>
</dbReference>
<dbReference type="PROSITE" id="PS51194">
    <property type="entry name" value="HELICASE_CTER"/>
    <property type="match status" value="1"/>
</dbReference>
<evidence type="ECO:0000256" key="15">
    <source>
        <dbReference type="ARBA" id="ARBA00023242"/>
    </source>
</evidence>
<sequence length="759" mass="86362">MARGPVTSLYRICSSRKNVSRVRFSLSNRSFHCITDRECSSAPKSSISVSLDSPIQRRLTGLIYLQNIQLASESRKFRVFNLIHWKPYSTEIENGDKIEENGICDSTAIESMPIIDSSSENTNSFKNVALRDPVKLYRDLRNSEKGGKQTLSGREILHEIFRSFAKSGWASNQALAIYIGLSYFPTAVSNFRNFFLKKCPADVFKYLISIGPCEESERFLFPIFVEFCLEECQDEIKRFQGIVKSADLTKPHTWFPFARAMKRKIIYHCGPTNSGKTYNALQRFMEAKKGIYCSPLRLLAMEVFDKVNAHGVYCSLHTGQEKKSVPFANHIACTVEMVSTEELYDVAVIDEIQMMADLCRGYAWTRALLGLMADEIHLCGDPSVLSIVRKICLETGDELVENHYERFKPLVVEAKTLLGDLRNVRPGDCIVAFSRREIFEVKMAIEKFTKHRCCVIYGALPPETRRQQANLFNDQDNEFDVLVASDAVGMGLNLNIRRVIFYSLSKYNGDKIVPVPATQVKQIAGRAGRRGSRYPDGLTTTLHLDDLDYLIECLKQPFDEVKRVGLFPFYEQVELFAGQLPNDTFCQLLDKFGGNCRLDGSYFLCRHDHIKKVAKMLEKVQGLSLQDRFNFCFAPVNIRDPKAMFHLLKFAASYSQNHPVSIAMGMPKGSARNDSELLDLETKHQVLSMYLWLSYHFKEETFPYAQKAASMATDIAELLGQSLTKANWKPESRNGGKPKPQENKNGYQRPMSLVKVYKK</sequence>
<organism evidence="23 24">
    <name type="scientific">Macleaya cordata</name>
    <name type="common">Five-seeded plume-poppy</name>
    <name type="synonym">Bocconia cordata</name>
    <dbReference type="NCBI Taxonomy" id="56857"/>
    <lineage>
        <taxon>Eukaryota</taxon>
        <taxon>Viridiplantae</taxon>
        <taxon>Streptophyta</taxon>
        <taxon>Embryophyta</taxon>
        <taxon>Tracheophyta</taxon>
        <taxon>Spermatophyta</taxon>
        <taxon>Magnoliopsida</taxon>
        <taxon>Ranunculales</taxon>
        <taxon>Papaveraceae</taxon>
        <taxon>Papaveroideae</taxon>
        <taxon>Macleaya</taxon>
    </lineage>
</organism>
<evidence type="ECO:0000313" key="23">
    <source>
        <dbReference type="EMBL" id="OVA13354.1"/>
    </source>
</evidence>
<evidence type="ECO:0000256" key="4">
    <source>
        <dbReference type="ARBA" id="ARBA00004436"/>
    </source>
</evidence>
<evidence type="ECO:0000256" key="1">
    <source>
        <dbReference type="ARBA" id="ARBA00001936"/>
    </source>
</evidence>
<comment type="catalytic activity">
    <reaction evidence="17">
        <text>ATP + H2O = ADP + phosphate + H(+)</text>
        <dbReference type="Rhea" id="RHEA:13065"/>
        <dbReference type="ChEBI" id="CHEBI:15377"/>
        <dbReference type="ChEBI" id="CHEBI:15378"/>
        <dbReference type="ChEBI" id="CHEBI:30616"/>
        <dbReference type="ChEBI" id="CHEBI:43474"/>
        <dbReference type="ChEBI" id="CHEBI:456216"/>
        <dbReference type="EC" id="3.6.4.13"/>
    </reaction>
</comment>
<dbReference type="GO" id="GO:0042645">
    <property type="term" value="C:mitochondrial nucleoid"/>
    <property type="evidence" value="ECO:0007669"/>
    <property type="project" value="UniProtKB-SubCell"/>
</dbReference>
<dbReference type="FunFam" id="1.20.272.40:FF:000003">
    <property type="entry name" value="ATP-dependent RNA helicase SUV3L, mitochondrial"/>
    <property type="match status" value="1"/>
</dbReference>
<dbReference type="Gene3D" id="3.40.50.300">
    <property type="entry name" value="P-loop containing nucleotide triphosphate hydrolases"/>
    <property type="match status" value="2"/>
</dbReference>
<dbReference type="InParanoid" id="A0A200QS97"/>
<dbReference type="GO" id="GO:0016787">
    <property type="term" value="F:hydrolase activity"/>
    <property type="evidence" value="ECO:0007669"/>
    <property type="project" value="UniProtKB-KW"/>
</dbReference>
<keyword evidence="24" id="KW-1185">Reference proteome</keyword>
<evidence type="ECO:0000256" key="10">
    <source>
        <dbReference type="ARBA" id="ARBA00022806"/>
    </source>
</evidence>
<comment type="subunit">
    <text evidence="6">Homodimer; in free form. Component of the mitochondrial degradosome (mtEXO) complex which is a heteropentamer containing 2 copies of SUPV3L1 and 3 copies of PNPT1.</text>
</comment>
<dbReference type="InterPro" id="IPR001650">
    <property type="entry name" value="Helicase_C-like"/>
</dbReference>
<dbReference type="GO" id="GO:0045025">
    <property type="term" value="C:mitochondrial degradosome"/>
    <property type="evidence" value="ECO:0007669"/>
    <property type="project" value="TreeGrafter"/>
</dbReference>
<evidence type="ECO:0000256" key="12">
    <source>
        <dbReference type="ARBA" id="ARBA00022946"/>
    </source>
</evidence>
<dbReference type="PANTHER" id="PTHR12131:SF28">
    <property type="entry name" value="DEXH-BOX ATP-DEPENDENT RNA HELICASE DEXH18, MITOCHONDRIAL"/>
    <property type="match status" value="1"/>
</dbReference>
<evidence type="ECO:0000256" key="9">
    <source>
        <dbReference type="ARBA" id="ARBA00022801"/>
    </source>
</evidence>
<keyword evidence="9" id="KW-0378">Hydrolase</keyword>
<dbReference type="FunFam" id="3.40.50.300:FF:000269">
    <property type="entry name" value="ATP-dependent RNA helicase SUPV3L1, mitochondrial"/>
    <property type="match status" value="1"/>
</dbReference>
<dbReference type="OMA" id="HHFKEET"/>
<keyword evidence="8" id="KW-0547">Nucleotide-binding</keyword>
<dbReference type="InterPro" id="IPR055206">
    <property type="entry name" value="DEXQc_SUV3"/>
</dbReference>
<keyword evidence="12" id="KW-0809">Transit peptide</keyword>
<dbReference type="CDD" id="cd18805">
    <property type="entry name" value="SF2_C_suv3"/>
    <property type="match status" value="1"/>
</dbReference>
<dbReference type="CDD" id="cd17913">
    <property type="entry name" value="DEXQc_Suv3"/>
    <property type="match status" value="1"/>
</dbReference>
<dbReference type="Proteomes" id="UP000195402">
    <property type="component" value="Unassembled WGS sequence"/>
</dbReference>
<feature type="domain" description="Helicase C-terminal" evidence="22">
    <location>
        <begin position="413"/>
        <end position="569"/>
    </location>
</feature>
<keyword evidence="16" id="KW-1135">Mitochondrion nucleoid</keyword>
<dbReference type="FunFam" id="3.40.50.300:FF:000957">
    <property type="entry name" value="ATP-dependent RNA helicase SUV3L, mitochondrial"/>
    <property type="match status" value="1"/>
</dbReference>
<evidence type="ECO:0000259" key="21">
    <source>
        <dbReference type="PROSITE" id="PS51192"/>
    </source>
</evidence>
<dbReference type="GO" id="GO:0003724">
    <property type="term" value="F:RNA helicase activity"/>
    <property type="evidence" value="ECO:0007669"/>
    <property type="project" value="UniProtKB-EC"/>
</dbReference>
<evidence type="ECO:0000256" key="14">
    <source>
        <dbReference type="ARBA" id="ARBA00023180"/>
    </source>
</evidence>
<keyword evidence="13" id="KW-0496">Mitochondrion</keyword>